<evidence type="ECO:0000256" key="1">
    <source>
        <dbReference type="SAM" id="MobiDB-lite"/>
    </source>
</evidence>
<feature type="region of interest" description="Disordered" evidence="1">
    <location>
        <begin position="144"/>
        <end position="201"/>
    </location>
</feature>
<feature type="region of interest" description="Disordered" evidence="1">
    <location>
        <begin position="683"/>
        <end position="711"/>
    </location>
</feature>
<evidence type="ECO:0000313" key="3">
    <source>
        <dbReference type="Proteomes" id="UP000095751"/>
    </source>
</evidence>
<feature type="compositionally biased region" description="Polar residues" evidence="1">
    <location>
        <begin position="1136"/>
        <end position="1150"/>
    </location>
</feature>
<feature type="compositionally biased region" description="Polar residues" evidence="1">
    <location>
        <begin position="474"/>
        <end position="488"/>
    </location>
</feature>
<feature type="compositionally biased region" description="Polar residues" evidence="1">
    <location>
        <begin position="1097"/>
        <end position="1107"/>
    </location>
</feature>
<feature type="compositionally biased region" description="Low complexity" evidence="1">
    <location>
        <begin position="688"/>
        <end position="705"/>
    </location>
</feature>
<organism evidence="2 3">
    <name type="scientific">Fragilariopsis cylindrus CCMP1102</name>
    <dbReference type="NCBI Taxonomy" id="635003"/>
    <lineage>
        <taxon>Eukaryota</taxon>
        <taxon>Sar</taxon>
        <taxon>Stramenopiles</taxon>
        <taxon>Ochrophyta</taxon>
        <taxon>Bacillariophyta</taxon>
        <taxon>Bacillariophyceae</taxon>
        <taxon>Bacillariophycidae</taxon>
        <taxon>Bacillariales</taxon>
        <taxon>Bacillariaceae</taxon>
        <taxon>Fragilariopsis</taxon>
    </lineage>
</organism>
<reference evidence="2 3" key="1">
    <citation type="submission" date="2016-09" db="EMBL/GenBank/DDBJ databases">
        <title>Extensive genetic diversity and differential bi-allelic expression allows diatom success in the polar Southern Ocean.</title>
        <authorList>
            <consortium name="DOE Joint Genome Institute"/>
            <person name="Mock T."/>
            <person name="Otillar R.P."/>
            <person name="Strauss J."/>
            <person name="Dupont C."/>
            <person name="Frickenhaus S."/>
            <person name="Maumus F."/>
            <person name="Mcmullan M."/>
            <person name="Sanges R."/>
            <person name="Schmutz J."/>
            <person name="Toseland A."/>
            <person name="Valas R."/>
            <person name="Veluchamy A."/>
            <person name="Ward B.J."/>
            <person name="Allen A."/>
            <person name="Barry K."/>
            <person name="Falciatore A."/>
            <person name="Ferrante M."/>
            <person name="Fortunato A.E."/>
            <person name="Gloeckner G."/>
            <person name="Gruber A."/>
            <person name="Hipkin R."/>
            <person name="Janech M."/>
            <person name="Kroth P."/>
            <person name="Leese F."/>
            <person name="Lindquist E."/>
            <person name="Lyon B.R."/>
            <person name="Martin J."/>
            <person name="Mayer C."/>
            <person name="Parker M."/>
            <person name="Quesneville H."/>
            <person name="Raymond J."/>
            <person name="Uhlig C."/>
            <person name="Valentin K.U."/>
            <person name="Worden A.Z."/>
            <person name="Armbrust E.V."/>
            <person name="Bowler C."/>
            <person name="Green B."/>
            <person name="Moulton V."/>
            <person name="Van Oosterhout C."/>
            <person name="Grigoriev I."/>
        </authorList>
    </citation>
    <scope>NUCLEOTIDE SEQUENCE [LARGE SCALE GENOMIC DNA]</scope>
    <source>
        <strain evidence="2 3">CCMP1102</strain>
    </source>
</reference>
<proteinExistence type="predicted"/>
<feature type="compositionally biased region" description="Basic and acidic residues" evidence="1">
    <location>
        <begin position="1055"/>
        <end position="1089"/>
    </location>
</feature>
<feature type="compositionally biased region" description="Low complexity" evidence="1">
    <location>
        <begin position="45"/>
        <end position="60"/>
    </location>
</feature>
<feature type="compositionally biased region" description="Acidic residues" evidence="1">
    <location>
        <begin position="241"/>
        <end position="255"/>
    </location>
</feature>
<feature type="region of interest" description="Disordered" evidence="1">
    <location>
        <begin position="1041"/>
        <end position="1107"/>
    </location>
</feature>
<feature type="compositionally biased region" description="Polar residues" evidence="1">
    <location>
        <begin position="88"/>
        <end position="103"/>
    </location>
</feature>
<feature type="compositionally biased region" description="Polar residues" evidence="1">
    <location>
        <begin position="1191"/>
        <end position="1208"/>
    </location>
</feature>
<dbReference type="EMBL" id="KV784384">
    <property type="protein sequence ID" value="OEU07637.1"/>
    <property type="molecule type" value="Genomic_DNA"/>
</dbReference>
<feature type="region of interest" description="Disordered" evidence="1">
    <location>
        <begin position="551"/>
        <end position="585"/>
    </location>
</feature>
<keyword evidence="3" id="KW-1185">Reference proteome</keyword>
<feature type="compositionally biased region" description="Low complexity" evidence="1">
    <location>
        <begin position="562"/>
        <end position="575"/>
    </location>
</feature>
<feature type="compositionally biased region" description="Low complexity" evidence="1">
    <location>
        <begin position="435"/>
        <end position="464"/>
    </location>
</feature>
<feature type="region of interest" description="Disordered" evidence="1">
    <location>
        <begin position="427"/>
        <end position="488"/>
    </location>
</feature>
<feature type="region of interest" description="Disordered" evidence="1">
    <location>
        <begin position="1126"/>
        <end position="1254"/>
    </location>
</feature>
<feature type="compositionally biased region" description="Acidic residues" evidence="1">
    <location>
        <begin position="164"/>
        <end position="178"/>
    </location>
</feature>
<dbReference type="Proteomes" id="UP000095751">
    <property type="component" value="Unassembled WGS sequence"/>
</dbReference>
<dbReference type="KEGG" id="fcy:FRACYDRAFT_250655"/>
<name>A0A1E7EPD7_9STRA</name>
<evidence type="ECO:0000313" key="2">
    <source>
        <dbReference type="EMBL" id="OEU07637.1"/>
    </source>
</evidence>
<sequence>MDVVDQSSASVDWPESDGLSVAVAAAAAAESIVPVVVVTPEKNNDSISSSSNTRNNSNTSKKMLPSSYDYYSGRGRGRRGFQPPIRQLPQNKENSALRKNSSVGRFVRRQKHTIRSSELESSASTPASTLPLPVVPAAVVAVEEEELASTESESVGLELSESERVDDEDEDEDEDLVGEDIGGNFGHDDDDDDNDNDDRNQMIMNFVPFGTTTTTTTPLSSDDTTLFGFNDCLVSHPTPVIEEDDDEDDYSEDNDKDTVDKMKKKKEGTATAPFSNIKHFGGVPTIRSVRDPIDPPSHNISTDSLLLPSIQKTLPSYMLSEDDGDNSNTADNAISDRPSSRLQCTRVIAAVPEAAAAALAPPSLDTSADSLYLPSMKRLTSRVYHRPHTNETVVVGGDVDVYDEEQEDCDSKMSENSTKARRVAWIAAQNRSRKLSPSSSRPPKSSSRSGSSSSSKMRNNTKSSSNRHSKSSTAGSMDNDSTKSSNSNAMGHAVSLAFDKMLGFTPANRVKRYHNNMDNEYSSDEESESMILDIRDAFTTAFGCSAPLPFSPASSHHGHRGSNGSVISSDRGSSTRVRRRRNRINDLLTDDDSRATVDSTVVSSSKKLTTRHARSDSDATAASILSGISTFDSTVVSSSKKLTTRHARSGSDATAASILSGISDGVGSIFSFDTTDELADFSKETSTSRKAATTAAPSSLPPLSSNNRSKPNFKVPDFFDSKIIHHSSSWNSISSSGNNQKQPNAFAPVDLLEEGDTMFEEGKDLLKAANTKVDALMEHANTKADKFAKVTNTKVDELIQRVLGSRLNQADLSFGSTPSSTLDTSGESTLNMNDFLHTSSETTKDSLNMSVGDASDTTNRLVGTLSESLEVISETEAIHTTATTANTTSEEISAMKTAANLIEGKQSSSPGQKKESKSFGENFTCTTIDTAKAGVKSFSDNFNVDIFDGIFDTAKPFDGMFDIAAEAVISEPAASLSFSTTEVCEKSSEVDVFEDLLVTKVDVTKAEAPRKPLKVRPSSFTRDAGAPDSAVKSLIGMFDSTIRERKSTPNSSPESNRREICEEKKEEECYERKKETVEDQDRPTAKDEIDVPESQLDHNTSLDVPQTFSETKKASKFGGVRGLISSFTKNKKGNKSIVSKSQSSVNVRTPSSSKSSRGHAHSKKLEPEIVKNELSSYDRTIKSPSLPVAPLSNSQSSVKEITSSVSDSSVDHAPSKNSKKLEPEGIPSNELEQVEVKKEPAALLTPHADADPDLDQIVSDMEIDREDDEKVIASPSISMLIVESSTTDQDGNNRADIPAVPKGFDESFDTPVDIEKVVTRTQSNEASETDMIFDFSDCLAPDEVDLNVDGWVKFDDIKNDSMSQCPSTPVRILSVVPDTPKTSNIGSNRIKKTTSLTNLEEHLEYTEKSPFSAQFDGFDQSGDWESFGFESKGFNTSISPQKVSAFPTF</sequence>
<gene>
    <name evidence="2" type="ORF">FRACYDRAFT_250655</name>
</gene>
<protein>
    <submittedName>
        <fullName evidence="2">Uncharacterized protein</fullName>
    </submittedName>
</protein>
<feature type="region of interest" description="Disordered" evidence="1">
    <location>
        <begin position="40"/>
        <end position="130"/>
    </location>
</feature>
<feature type="region of interest" description="Disordered" evidence="1">
    <location>
        <begin position="238"/>
        <end position="270"/>
    </location>
</feature>
<feature type="compositionally biased region" description="Basic and acidic residues" evidence="1">
    <location>
        <begin position="1209"/>
        <end position="1223"/>
    </location>
</feature>
<feature type="compositionally biased region" description="Low complexity" evidence="1">
    <location>
        <begin position="149"/>
        <end position="159"/>
    </location>
</feature>
<feature type="region of interest" description="Disordered" evidence="1">
    <location>
        <begin position="317"/>
        <end position="340"/>
    </location>
</feature>
<accession>A0A1E7EPD7</accession>
<dbReference type="InParanoid" id="A0A1E7EPD7"/>